<evidence type="ECO:0000256" key="1">
    <source>
        <dbReference type="SAM" id="Phobius"/>
    </source>
</evidence>
<feature type="transmembrane region" description="Helical" evidence="1">
    <location>
        <begin position="63"/>
        <end position="83"/>
    </location>
</feature>
<dbReference type="EMBL" id="UHFN01000007">
    <property type="protein sequence ID" value="SUN63168.1"/>
    <property type="molecule type" value="Genomic_DNA"/>
</dbReference>
<keyword evidence="1" id="KW-1133">Transmembrane helix</keyword>
<keyword evidence="1" id="KW-0812">Transmembrane</keyword>
<gene>
    <name evidence="2" type="ORF">NCTC12224_02275</name>
</gene>
<keyword evidence="1" id="KW-0472">Membrane</keyword>
<feature type="transmembrane region" description="Helical" evidence="1">
    <location>
        <begin position="38"/>
        <end position="57"/>
    </location>
</feature>
<evidence type="ECO:0000313" key="3">
    <source>
        <dbReference type="Proteomes" id="UP000254924"/>
    </source>
</evidence>
<proteinExistence type="predicted"/>
<protein>
    <submittedName>
        <fullName evidence="2">Uncharacterized protein</fullName>
    </submittedName>
</protein>
<keyword evidence="3" id="KW-1185">Reference proteome</keyword>
<dbReference type="AlphaFoldDB" id="A0A380KE33"/>
<organism evidence="2 3">
    <name type="scientific">Streptococcus hyointestinalis</name>
    <dbReference type="NCBI Taxonomy" id="1337"/>
    <lineage>
        <taxon>Bacteria</taxon>
        <taxon>Bacillati</taxon>
        <taxon>Bacillota</taxon>
        <taxon>Bacilli</taxon>
        <taxon>Lactobacillales</taxon>
        <taxon>Streptococcaceae</taxon>
        <taxon>Streptococcus</taxon>
    </lineage>
</organism>
<accession>A0A380KE33</accession>
<evidence type="ECO:0000313" key="2">
    <source>
        <dbReference type="EMBL" id="SUN63168.1"/>
    </source>
</evidence>
<dbReference type="Proteomes" id="UP000254924">
    <property type="component" value="Unassembled WGS sequence"/>
</dbReference>
<sequence>MKKGTTIGVGLLLGLLCGVFCWWSAIFFLQVPFTLGNLFFLMLNRMGLGLAVALGHIALEGKWYLRGPMIAFVIGLCVTYFYYLSSLSRHLMNTILSSVIQIRKSRVVK</sequence>
<feature type="transmembrane region" description="Helical" evidence="1">
    <location>
        <begin position="6"/>
        <end position="29"/>
    </location>
</feature>
<reference evidence="2 3" key="1">
    <citation type="submission" date="2018-06" db="EMBL/GenBank/DDBJ databases">
        <authorList>
            <consortium name="Pathogen Informatics"/>
            <person name="Doyle S."/>
        </authorList>
    </citation>
    <scope>NUCLEOTIDE SEQUENCE [LARGE SCALE GENOMIC DNA]</scope>
    <source>
        <strain evidence="2 3">NCTC12224</strain>
    </source>
</reference>
<name>A0A380KE33_9STRE</name>